<reference evidence="8 9" key="1">
    <citation type="submission" date="2018-10" db="EMBL/GenBank/DDBJ databases">
        <title>Sinomicrobium pectinilyticum sp. nov., a pectinase-producing bacterium isolated from alkaline and saline soil, and emended description of the genus Sinomicrobium.</title>
        <authorList>
            <person name="Cheng B."/>
            <person name="Li C."/>
            <person name="Lai Q."/>
            <person name="Du M."/>
            <person name="Shao Z."/>
            <person name="Xu P."/>
            <person name="Yang C."/>
        </authorList>
    </citation>
    <scope>NUCLEOTIDE SEQUENCE [LARGE SCALE GENOMIC DNA]</scope>
    <source>
        <strain evidence="8 9">5DNS001</strain>
    </source>
</reference>
<dbReference type="GO" id="GO:0006508">
    <property type="term" value="P:proteolysis"/>
    <property type="evidence" value="ECO:0007669"/>
    <property type="project" value="UniProtKB-KW"/>
</dbReference>
<evidence type="ECO:0000256" key="2">
    <source>
        <dbReference type="ARBA" id="ARBA00022670"/>
    </source>
</evidence>
<gene>
    <name evidence="8" type="ORF">ED312_08645</name>
</gene>
<dbReference type="SUPFAM" id="SSF52743">
    <property type="entry name" value="Subtilisin-like"/>
    <property type="match status" value="1"/>
</dbReference>
<comment type="caution">
    <text evidence="8">The sequence shown here is derived from an EMBL/GenBank/DDBJ whole genome shotgun (WGS) entry which is preliminary data.</text>
</comment>
<feature type="coiled-coil region" evidence="6">
    <location>
        <begin position="178"/>
        <end position="205"/>
    </location>
</feature>
<sequence>MLFFFYLFFMKYRILILSFIVCSFFQCESPNDKFQLIEKVFDTYGTIPDSLIKKEDWYYKDILDDSIPGISLEKAEKTILKNRKGREVIVAVIDGRFDINHPAIKDYIWENPSENLNYRDDDGNGYIDDMYGWNFMGNNNGDNASTVNQEYVRIVRLYKEHFKNKTLADISQEEVGKFNLYIKAKEKLEDELKKEEDKLVRLNDYYNTYITAREALKFWFPDYNYNLETLNQIDTINNPELAPHVKEIKEVIEWGETDEFNIHYNKKQNDRVHKVLNIDFNDRELVGDNPYDINDTIYGNNQVFAQANIFDHGTRVSSVITGVFRNYSENLKILPISKSPTGDYYDKDLALAIRYAVNKGAKVINMSFIKLFSLNNQWVLDAMKYAEAHNVLIVSAAGNLSTNVDDEIQYPLDKDSIGHEIVDNFLKVGGSSYTVNENLRAYFSSYGANDVDLFAPGYEIETAFPNHNTYGFPLYHTDSGTSLSTALVSGVAALIFSNYPDLTATEVKYILMDSGIAYTFPVKVPTKEDKNHKIPFDKLSKSGKIVNAYNALLMAERVSKE</sequence>
<dbReference type="InterPro" id="IPR036852">
    <property type="entry name" value="Peptidase_S8/S53_dom_sf"/>
</dbReference>
<organism evidence="8 9">
    <name type="scientific">Sinomicrobium pectinilyticum</name>
    <dbReference type="NCBI Taxonomy" id="1084421"/>
    <lineage>
        <taxon>Bacteria</taxon>
        <taxon>Pseudomonadati</taxon>
        <taxon>Bacteroidota</taxon>
        <taxon>Flavobacteriia</taxon>
        <taxon>Flavobacteriales</taxon>
        <taxon>Flavobacteriaceae</taxon>
        <taxon>Sinomicrobium</taxon>
    </lineage>
</organism>
<feature type="active site" description="Charge relay system" evidence="5">
    <location>
        <position position="312"/>
    </location>
</feature>
<protein>
    <submittedName>
        <fullName evidence="8">Peptidase S8</fullName>
    </submittedName>
</protein>
<dbReference type="EMBL" id="RJTM01000059">
    <property type="protein sequence ID" value="RNL88506.1"/>
    <property type="molecule type" value="Genomic_DNA"/>
</dbReference>
<dbReference type="PANTHER" id="PTHR43806:SF11">
    <property type="entry name" value="CEREVISIN-RELATED"/>
    <property type="match status" value="1"/>
</dbReference>
<dbReference type="Proteomes" id="UP000267469">
    <property type="component" value="Unassembled WGS sequence"/>
</dbReference>
<dbReference type="Pfam" id="PF00082">
    <property type="entry name" value="Peptidase_S8"/>
    <property type="match status" value="1"/>
</dbReference>
<dbReference type="PANTHER" id="PTHR43806">
    <property type="entry name" value="PEPTIDASE S8"/>
    <property type="match status" value="1"/>
</dbReference>
<comment type="similarity">
    <text evidence="1 5">Belongs to the peptidase S8 family.</text>
</comment>
<evidence type="ECO:0000256" key="5">
    <source>
        <dbReference type="PROSITE-ProRule" id="PRU01240"/>
    </source>
</evidence>
<evidence type="ECO:0000256" key="6">
    <source>
        <dbReference type="SAM" id="Coils"/>
    </source>
</evidence>
<keyword evidence="3 5" id="KW-0378">Hydrolase</keyword>
<dbReference type="GO" id="GO:0004252">
    <property type="term" value="F:serine-type endopeptidase activity"/>
    <property type="evidence" value="ECO:0007669"/>
    <property type="project" value="UniProtKB-UniRule"/>
</dbReference>
<keyword evidence="9" id="KW-1185">Reference proteome</keyword>
<proteinExistence type="inferred from homology"/>
<dbReference type="InterPro" id="IPR015500">
    <property type="entry name" value="Peptidase_S8_subtilisin-rel"/>
</dbReference>
<dbReference type="AlphaFoldDB" id="A0A3N0EKT3"/>
<feature type="active site" description="Charge relay system" evidence="5">
    <location>
        <position position="94"/>
    </location>
</feature>
<evidence type="ECO:0000313" key="8">
    <source>
        <dbReference type="EMBL" id="RNL88506.1"/>
    </source>
</evidence>
<keyword evidence="4 5" id="KW-0720">Serine protease</keyword>
<keyword evidence="6" id="KW-0175">Coiled coil</keyword>
<dbReference type="InterPro" id="IPR050131">
    <property type="entry name" value="Peptidase_S8_subtilisin-like"/>
</dbReference>
<evidence type="ECO:0000256" key="4">
    <source>
        <dbReference type="ARBA" id="ARBA00022825"/>
    </source>
</evidence>
<dbReference type="Gene3D" id="3.40.50.200">
    <property type="entry name" value="Peptidase S8/S53 domain"/>
    <property type="match status" value="2"/>
</dbReference>
<accession>A0A3N0EKT3</accession>
<keyword evidence="2 5" id="KW-0645">Protease</keyword>
<name>A0A3N0EKT3_SINP1</name>
<evidence type="ECO:0000256" key="1">
    <source>
        <dbReference type="ARBA" id="ARBA00011073"/>
    </source>
</evidence>
<evidence type="ECO:0000256" key="3">
    <source>
        <dbReference type="ARBA" id="ARBA00022801"/>
    </source>
</evidence>
<feature type="domain" description="Peptidase S8/S53" evidence="7">
    <location>
        <begin position="85"/>
        <end position="514"/>
    </location>
</feature>
<dbReference type="PRINTS" id="PR00723">
    <property type="entry name" value="SUBTILISIN"/>
</dbReference>
<feature type="active site" description="Charge relay system" evidence="5">
    <location>
        <position position="482"/>
    </location>
</feature>
<dbReference type="PROSITE" id="PS51892">
    <property type="entry name" value="SUBTILASE"/>
    <property type="match status" value="1"/>
</dbReference>
<evidence type="ECO:0000259" key="7">
    <source>
        <dbReference type="Pfam" id="PF00082"/>
    </source>
</evidence>
<evidence type="ECO:0000313" key="9">
    <source>
        <dbReference type="Proteomes" id="UP000267469"/>
    </source>
</evidence>
<dbReference type="InterPro" id="IPR000209">
    <property type="entry name" value="Peptidase_S8/S53_dom"/>
</dbReference>